<feature type="transmembrane region" description="Helical" evidence="1">
    <location>
        <begin position="606"/>
        <end position="628"/>
    </location>
</feature>
<dbReference type="EMBL" id="BK032571">
    <property type="protein sequence ID" value="DAF48623.1"/>
    <property type="molecule type" value="Genomic_DNA"/>
</dbReference>
<feature type="transmembrane region" description="Helical" evidence="1">
    <location>
        <begin position="544"/>
        <end position="570"/>
    </location>
</feature>
<reference evidence="2" key="1">
    <citation type="journal article" date="2021" name="Proc. Natl. Acad. Sci. U.S.A.">
        <title>A Catalog of Tens of Thousands of Viruses from Human Metagenomes Reveals Hidden Associations with Chronic Diseases.</title>
        <authorList>
            <person name="Tisza M.J."/>
            <person name="Buck C.B."/>
        </authorList>
    </citation>
    <scope>NUCLEOTIDE SEQUENCE</scope>
    <source>
        <strain evidence="2">CtzWr28</strain>
    </source>
</reference>
<name>A0A8S5SD68_9CAUD</name>
<evidence type="ECO:0000313" key="2">
    <source>
        <dbReference type="EMBL" id="DAF48623.1"/>
    </source>
</evidence>
<protein>
    <recommendedName>
        <fullName evidence="3">Tape measure protein</fullName>
    </recommendedName>
</protein>
<keyword evidence="1" id="KW-0472">Membrane</keyword>
<keyword evidence="1" id="KW-1133">Transmembrane helix</keyword>
<sequence length="810" mass="85673">MAGKNKLEILINAKSNVDSAINKIRGKMRSILPVADNVEKKVGNIGNNIHGSGIQKLRSKMVSVLPTVGKVNGVISRLGNKINANGVNNLINRLDRIPFVGKKISGVFDKTRDKINRIIFSANPLANSFKAVGKAVQNAFKAGILSKFTGAMKKVGSGVKSLAGKFNFLKSNIAKLAGMIGIVVSLGAAVNFVKESVSAYQLQSQSEQKLQSNIQIVGAYKKNPNTMNKVFEEFKGEASRIQSKGVYGDELVMAGQAQLSTFQLTNKEINMLMPKIADIVANQKGMNGTAEDFYGTANMIGKAMSTGQLAALRKVGIALTDNEAKQFKSLNTAQRAAMMQQILERNVGNVNEALANTPEGKIQQAKNLWGDMQEEIGKAAIQIGGKLAPGITAMIPYVQRFGIQLVENLSKGFDVVTQLFSKLNFAPLMGPLTTLGNTIMSIFNSMSGGKGLTDGFAGALNGLIAFGGTVAGVINGALQGINFEQVGQIIGNIGNAFSTLFQTIDFGSIGNLFGMTFNIIMQALTMITPLLAPIMQTIGMIFNYVVQVATAIMPIVGIIIQISAVLLGIIVPTVQVVIGIFIGMSSTIVGVFSAIIGVIASIMSGILGVVSGVINAIGGVINQIAVFFTNAFNKAKSVAQSAINGIKGFIDGLFGKIGELGGKISNAVSKFNIFKGFGIGKSYIGAKSWRGGLTTVAEKGAEMIKLPGGQQFLAGQEMLMNLPQGTEISTAETTRGILEDGLSGMKKTFSANGKASTTNNSTTNKGNNNKYVFSPTIVIKDTGGSDNELEKKVKKILREFFDDSFAMMGG</sequence>
<accession>A0A8S5SD68</accession>
<proteinExistence type="predicted"/>
<feature type="transmembrane region" description="Helical" evidence="1">
    <location>
        <begin position="512"/>
        <end position="532"/>
    </location>
</feature>
<evidence type="ECO:0008006" key="3">
    <source>
        <dbReference type="Google" id="ProtNLM"/>
    </source>
</evidence>
<organism evidence="2">
    <name type="scientific">Siphoviridae sp. ctzWr28</name>
    <dbReference type="NCBI Taxonomy" id="2827980"/>
    <lineage>
        <taxon>Viruses</taxon>
        <taxon>Duplodnaviria</taxon>
        <taxon>Heunggongvirae</taxon>
        <taxon>Uroviricota</taxon>
        <taxon>Caudoviricetes</taxon>
    </lineage>
</organism>
<keyword evidence="1" id="KW-0812">Transmembrane</keyword>
<evidence type="ECO:0000256" key="1">
    <source>
        <dbReference type="SAM" id="Phobius"/>
    </source>
</evidence>
<feature type="transmembrane region" description="Helical" evidence="1">
    <location>
        <begin position="576"/>
        <end position="599"/>
    </location>
</feature>